<evidence type="ECO:0000313" key="2">
    <source>
        <dbReference type="Proteomes" id="UP000824782"/>
    </source>
</evidence>
<protein>
    <submittedName>
        <fullName evidence="1">Uncharacterized protein</fullName>
    </submittedName>
</protein>
<accession>A0AAV6ZC47</accession>
<dbReference type="EMBL" id="WNYA01000874">
    <property type="protein sequence ID" value="KAG8546964.1"/>
    <property type="molecule type" value="Genomic_DNA"/>
</dbReference>
<organism evidence="1 2">
    <name type="scientific">Engystomops pustulosus</name>
    <name type="common">Tungara frog</name>
    <name type="synonym">Physalaemus pustulosus</name>
    <dbReference type="NCBI Taxonomy" id="76066"/>
    <lineage>
        <taxon>Eukaryota</taxon>
        <taxon>Metazoa</taxon>
        <taxon>Chordata</taxon>
        <taxon>Craniata</taxon>
        <taxon>Vertebrata</taxon>
        <taxon>Euteleostomi</taxon>
        <taxon>Amphibia</taxon>
        <taxon>Batrachia</taxon>
        <taxon>Anura</taxon>
        <taxon>Neobatrachia</taxon>
        <taxon>Hyloidea</taxon>
        <taxon>Leptodactylidae</taxon>
        <taxon>Leiuperinae</taxon>
        <taxon>Engystomops</taxon>
    </lineage>
</organism>
<comment type="caution">
    <text evidence="1">The sequence shown here is derived from an EMBL/GenBank/DDBJ whole genome shotgun (WGS) entry which is preliminary data.</text>
</comment>
<sequence>MIKTEASSWSMHIIMTLFSNIHVIRVRLFSCAAPLPLGPHTPTKIPSGIHCPPAQGQDPHLTSMQSAHHCQGCRISCNSLILDNKPHCLLLICIRRWGELS</sequence>
<reference evidence="1" key="1">
    <citation type="thesis" date="2020" institute="ProQuest LLC" country="789 East Eisenhower Parkway, Ann Arbor, MI, USA">
        <title>Comparative Genomics and Chromosome Evolution.</title>
        <authorList>
            <person name="Mudd A.B."/>
        </authorList>
    </citation>
    <scope>NUCLEOTIDE SEQUENCE</scope>
    <source>
        <strain evidence="1">237g6f4</strain>
        <tissue evidence="1">Blood</tissue>
    </source>
</reference>
<keyword evidence="2" id="KW-1185">Reference proteome</keyword>
<evidence type="ECO:0000313" key="1">
    <source>
        <dbReference type="EMBL" id="KAG8546964.1"/>
    </source>
</evidence>
<proteinExistence type="predicted"/>
<gene>
    <name evidence="1" type="ORF">GDO81_029391</name>
</gene>
<dbReference type="Proteomes" id="UP000824782">
    <property type="component" value="Unassembled WGS sequence"/>
</dbReference>
<dbReference type="AlphaFoldDB" id="A0AAV6ZC47"/>
<name>A0AAV6ZC47_ENGPU</name>